<evidence type="ECO:0000313" key="4">
    <source>
        <dbReference type="Proteomes" id="UP000676079"/>
    </source>
</evidence>
<evidence type="ECO:0000256" key="1">
    <source>
        <dbReference type="SAM" id="MobiDB-lite"/>
    </source>
</evidence>
<keyword evidence="4" id="KW-1185">Reference proteome</keyword>
<sequence length="125" mass="12810">MKASQLLRQIAMAAALVSVMLAASFRAFYPGYPGTVPWPATVPPALLLALALALVADADPDPTPGERRRLHTGAVAADTVSHLTVEPGGPGGTPYAGHTPRPEEHILLTPGEPAAPPAPGPRSGR</sequence>
<dbReference type="Proteomes" id="UP000676079">
    <property type="component" value="Chromosome"/>
</dbReference>
<dbReference type="EMBL" id="CP074133">
    <property type="protein sequence ID" value="QUX24805.1"/>
    <property type="molecule type" value="Genomic_DNA"/>
</dbReference>
<name>A0ABX8BSY0_9ACTN</name>
<accession>A0ABX8BSY0</accession>
<feature type="compositionally biased region" description="Pro residues" evidence="1">
    <location>
        <begin position="113"/>
        <end position="125"/>
    </location>
</feature>
<keyword evidence="2" id="KW-0812">Transmembrane</keyword>
<protein>
    <submittedName>
        <fullName evidence="3">Uncharacterized protein</fullName>
    </submittedName>
</protein>
<proteinExistence type="predicted"/>
<organism evidence="3 4">
    <name type="scientific">Nocardiopsis changdeensis</name>
    <dbReference type="NCBI Taxonomy" id="2831969"/>
    <lineage>
        <taxon>Bacteria</taxon>
        <taxon>Bacillati</taxon>
        <taxon>Actinomycetota</taxon>
        <taxon>Actinomycetes</taxon>
        <taxon>Streptosporangiales</taxon>
        <taxon>Nocardiopsidaceae</taxon>
        <taxon>Nocardiopsis</taxon>
    </lineage>
</organism>
<evidence type="ECO:0000313" key="3">
    <source>
        <dbReference type="EMBL" id="QUX24805.1"/>
    </source>
</evidence>
<feature type="transmembrane region" description="Helical" evidence="2">
    <location>
        <begin position="36"/>
        <end position="58"/>
    </location>
</feature>
<dbReference type="RefSeq" id="WP_220560259.1">
    <property type="nucleotide sequence ID" value="NZ_CP074133.1"/>
</dbReference>
<keyword evidence="2" id="KW-0472">Membrane</keyword>
<evidence type="ECO:0000256" key="2">
    <source>
        <dbReference type="SAM" id="Phobius"/>
    </source>
</evidence>
<gene>
    <name evidence="3" type="ORF">KGD84_11390</name>
</gene>
<keyword evidence="2" id="KW-1133">Transmembrane helix</keyword>
<feature type="region of interest" description="Disordered" evidence="1">
    <location>
        <begin position="80"/>
        <end position="125"/>
    </location>
</feature>
<reference evidence="3 4" key="1">
    <citation type="submission" date="2021-05" db="EMBL/GenBank/DDBJ databases">
        <title>Direct Submission.</title>
        <authorList>
            <person name="Li K."/>
            <person name="Gao J."/>
        </authorList>
    </citation>
    <scope>NUCLEOTIDE SEQUENCE [LARGE SCALE GENOMIC DNA]</scope>
    <source>
        <strain evidence="3 4">Mg02</strain>
    </source>
</reference>